<keyword evidence="4" id="KW-1185">Reference proteome</keyword>
<evidence type="ECO:0000256" key="1">
    <source>
        <dbReference type="SAM" id="MobiDB-lite"/>
    </source>
</evidence>
<proteinExistence type="predicted"/>
<dbReference type="OrthoDB" id="19653at2759"/>
<feature type="region of interest" description="Disordered" evidence="1">
    <location>
        <begin position="390"/>
        <end position="412"/>
    </location>
</feature>
<organism evidence="3 4">
    <name type="scientific">Amniculicola lignicola CBS 123094</name>
    <dbReference type="NCBI Taxonomy" id="1392246"/>
    <lineage>
        <taxon>Eukaryota</taxon>
        <taxon>Fungi</taxon>
        <taxon>Dikarya</taxon>
        <taxon>Ascomycota</taxon>
        <taxon>Pezizomycotina</taxon>
        <taxon>Dothideomycetes</taxon>
        <taxon>Pleosporomycetidae</taxon>
        <taxon>Pleosporales</taxon>
        <taxon>Amniculicolaceae</taxon>
        <taxon>Amniculicola</taxon>
    </lineage>
</organism>
<feature type="domain" description="Alpha/beta hydrolase fold-3" evidence="2">
    <location>
        <begin position="90"/>
        <end position="210"/>
    </location>
</feature>
<dbReference type="InterPro" id="IPR003903">
    <property type="entry name" value="UIM_dom"/>
</dbReference>
<dbReference type="GO" id="GO:0016787">
    <property type="term" value="F:hydrolase activity"/>
    <property type="evidence" value="ECO:0007669"/>
    <property type="project" value="UniProtKB-KW"/>
</dbReference>
<protein>
    <submittedName>
        <fullName evidence="3">Alpha/beta-hydrolase</fullName>
    </submittedName>
</protein>
<dbReference type="InterPro" id="IPR013094">
    <property type="entry name" value="AB_hydrolase_3"/>
</dbReference>
<name>A0A6A5WQS1_9PLEO</name>
<evidence type="ECO:0000313" key="4">
    <source>
        <dbReference type="Proteomes" id="UP000799779"/>
    </source>
</evidence>
<dbReference type="AlphaFoldDB" id="A0A6A5WQS1"/>
<evidence type="ECO:0000259" key="2">
    <source>
        <dbReference type="Pfam" id="PF07859"/>
    </source>
</evidence>
<dbReference type="InterPro" id="IPR029058">
    <property type="entry name" value="AB_hydrolase_fold"/>
</dbReference>
<sequence>MAPNDIPGSVGSSTSFAGDYLCIERDAEWVKREPYAPLTENKVTRELWSQFHVKEYKFQSEIEIPVLFLWPKRPTDEEVKEDKEGRPIHVRFFGGGFCTGSADNVDWYPPWKLRMMKDTNSITIAPNHRLLPEANGQQILADIDAFWANYDGLLNEFLKDHDKIRANKNKLLITGTSSGGFAAMHSWLGSAPQTLKAVFLAYPMLASYAKEPGDYRGVQMSSDVARKSWKRSIERIQELRERGELQYRVGSIPPEGMDMSCLLPMVREDNGITAWQNCFGEDDILQRVQAMSLRDMPEHHAPIFIAHGRRDNPVPAAHSTNLKKWLQEACSPGSLLIDIWFKDTEPNDHGFDTLENELGEQPLEDRPNNTGLQTMIKNCKMWWLTEEWNQKRNRDPVPPPKKSTQQTVQPPS</sequence>
<dbReference type="PANTHER" id="PTHR23024">
    <property type="entry name" value="ARYLACETAMIDE DEACETYLASE"/>
    <property type="match status" value="1"/>
</dbReference>
<dbReference type="InterPro" id="IPR050466">
    <property type="entry name" value="Carboxylest/Gibb_receptor"/>
</dbReference>
<dbReference type="EMBL" id="ML977574">
    <property type="protein sequence ID" value="KAF2003129.1"/>
    <property type="molecule type" value="Genomic_DNA"/>
</dbReference>
<dbReference type="PANTHER" id="PTHR23024:SF339">
    <property type="entry name" value="ALPHA_BETA HYDROLASE FOLD-3 DOMAIN-CONTAINING PROTEIN"/>
    <property type="match status" value="1"/>
</dbReference>
<keyword evidence="3" id="KW-0378">Hydrolase</keyword>
<feature type="compositionally biased region" description="Polar residues" evidence="1">
    <location>
        <begin position="402"/>
        <end position="412"/>
    </location>
</feature>
<dbReference type="Gene3D" id="3.40.50.1820">
    <property type="entry name" value="alpha/beta hydrolase"/>
    <property type="match status" value="1"/>
</dbReference>
<dbReference type="Proteomes" id="UP000799779">
    <property type="component" value="Unassembled WGS sequence"/>
</dbReference>
<dbReference type="PROSITE" id="PS50330">
    <property type="entry name" value="UIM"/>
    <property type="match status" value="1"/>
</dbReference>
<dbReference type="Pfam" id="PF07859">
    <property type="entry name" value="Abhydrolase_3"/>
    <property type="match status" value="1"/>
</dbReference>
<evidence type="ECO:0000313" key="3">
    <source>
        <dbReference type="EMBL" id="KAF2003129.1"/>
    </source>
</evidence>
<accession>A0A6A5WQS1</accession>
<gene>
    <name evidence="3" type="ORF">P154DRAFT_520475</name>
</gene>
<reference evidence="3" key="1">
    <citation type="journal article" date="2020" name="Stud. Mycol.">
        <title>101 Dothideomycetes genomes: a test case for predicting lifestyles and emergence of pathogens.</title>
        <authorList>
            <person name="Haridas S."/>
            <person name="Albert R."/>
            <person name="Binder M."/>
            <person name="Bloem J."/>
            <person name="Labutti K."/>
            <person name="Salamov A."/>
            <person name="Andreopoulos B."/>
            <person name="Baker S."/>
            <person name="Barry K."/>
            <person name="Bills G."/>
            <person name="Bluhm B."/>
            <person name="Cannon C."/>
            <person name="Castanera R."/>
            <person name="Culley D."/>
            <person name="Daum C."/>
            <person name="Ezra D."/>
            <person name="Gonzalez J."/>
            <person name="Henrissat B."/>
            <person name="Kuo A."/>
            <person name="Liang C."/>
            <person name="Lipzen A."/>
            <person name="Lutzoni F."/>
            <person name="Magnuson J."/>
            <person name="Mondo S."/>
            <person name="Nolan M."/>
            <person name="Ohm R."/>
            <person name="Pangilinan J."/>
            <person name="Park H.-J."/>
            <person name="Ramirez L."/>
            <person name="Alfaro M."/>
            <person name="Sun H."/>
            <person name="Tritt A."/>
            <person name="Yoshinaga Y."/>
            <person name="Zwiers L.-H."/>
            <person name="Turgeon B."/>
            <person name="Goodwin S."/>
            <person name="Spatafora J."/>
            <person name="Crous P."/>
            <person name="Grigoriev I."/>
        </authorList>
    </citation>
    <scope>NUCLEOTIDE SEQUENCE</scope>
    <source>
        <strain evidence="3">CBS 123094</strain>
    </source>
</reference>
<dbReference type="SUPFAM" id="SSF53474">
    <property type="entry name" value="alpha/beta-Hydrolases"/>
    <property type="match status" value="1"/>
</dbReference>